<dbReference type="InterPro" id="IPR036412">
    <property type="entry name" value="HAD-like_sf"/>
</dbReference>
<dbReference type="EMBL" id="JACJVP010000007">
    <property type="protein sequence ID" value="MBB6670355.1"/>
    <property type="molecule type" value="Genomic_DNA"/>
</dbReference>
<gene>
    <name evidence="1" type="ORF">H7C19_06600</name>
</gene>
<dbReference type="Pfam" id="PF08282">
    <property type="entry name" value="Hydrolase_3"/>
    <property type="match status" value="1"/>
</dbReference>
<proteinExistence type="predicted"/>
<organism evidence="1 2">
    <name type="scientific">Cohnella nanjingensis</name>
    <dbReference type="NCBI Taxonomy" id="1387779"/>
    <lineage>
        <taxon>Bacteria</taxon>
        <taxon>Bacillati</taxon>
        <taxon>Bacillota</taxon>
        <taxon>Bacilli</taxon>
        <taxon>Bacillales</taxon>
        <taxon>Paenibacillaceae</taxon>
        <taxon>Cohnella</taxon>
    </lineage>
</organism>
<dbReference type="PANTHER" id="PTHR10000:SF8">
    <property type="entry name" value="HAD SUPERFAMILY HYDROLASE-LIKE, TYPE 3"/>
    <property type="match status" value="1"/>
</dbReference>
<dbReference type="GO" id="GO:0016791">
    <property type="term" value="F:phosphatase activity"/>
    <property type="evidence" value="ECO:0007669"/>
    <property type="project" value="TreeGrafter"/>
</dbReference>
<dbReference type="AlphaFoldDB" id="A0A7X0RMS6"/>
<comment type="caution">
    <text evidence="1">The sequence shown here is derived from an EMBL/GenBank/DDBJ whole genome shotgun (WGS) entry which is preliminary data.</text>
</comment>
<sequence length="289" mass="32330">MSYFLTDLDGTLLRSDASLSDYSVRILTQALNEGLFVSYATARSYISAHKIVSAVPWRYPVVLYNGAVLFDPATQRVLDGAWLNPATTDEIIGLGRAHGLLPLLFALDDEDRERVLHERLVRSGELQFYASRPNDPRFAEVTRLSCPETFRTLIVTYIGLWDELNPLKEEVQRRFGDRIHVHLMKDAYIADHYFLEFSDRLANKKEGLRKWAALVNGEPEVVTVFGDNLNDLGMFETAGTRIAVAGAHPDIAALSTAMAGSNDDDGVTRYLEQWMRSRSGATFRDGGAP</sequence>
<reference evidence="1 2" key="1">
    <citation type="submission" date="2020-08" db="EMBL/GenBank/DDBJ databases">
        <title>Cohnella phylogeny.</title>
        <authorList>
            <person name="Dunlap C."/>
        </authorList>
    </citation>
    <scope>NUCLEOTIDE SEQUENCE [LARGE SCALE GENOMIC DNA]</scope>
    <source>
        <strain evidence="1 2">DSM 28246</strain>
    </source>
</reference>
<dbReference type="InterPro" id="IPR006379">
    <property type="entry name" value="HAD-SF_hydro_IIB"/>
</dbReference>
<keyword evidence="2" id="KW-1185">Reference proteome</keyword>
<dbReference type="SUPFAM" id="SSF56784">
    <property type="entry name" value="HAD-like"/>
    <property type="match status" value="1"/>
</dbReference>
<evidence type="ECO:0000313" key="1">
    <source>
        <dbReference type="EMBL" id="MBB6670355.1"/>
    </source>
</evidence>
<dbReference type="PANTHER" id="PTHR10000">
    <property type="entry name" value="PHOSPHOSERINE PHOSPHATASE"/>
    <property type="match status" value="1"/>
</dbReference>
<name>A0A7X0RMS6_9BACL</name>
<protein>
    <submittedName>
        <fullName evidence="1">HAD-IIB family hydrolase</fullName>
    </submittedName>
</protein>
<dbReference type="Gene3D" id="3.30.1240.10">
    <property type="match status" value="1"/>
</dbReference>
<dbReference type="NCBIfam" id="TIGR01484">
    <property type="entry name" value="HAD-SF-IIB"/>
    <property type="match status" value="1"/>
</dbReference>
<dbReference type="Gene3D" id="3.40.50.1000">
    <property type="entry name" value="HAD superfamily/HAD-like"/>
    <property type="match status" value="1"/>
</dbReference>
<accession>A0A7X0RMS6</accession>
<evidence type="ECO:0000313" key="2">
    <source>
        <dbReference type="Proteomes" id="UP000547209"/>
    </source>
</evidence>
<dbReference type="Proteomes" id="UP000547209">
    <property type="component" value="Unassembled WGS sequence"/>
</dbReference>
<dbReference type="GO" id="GO:0000287">
    <property type="term" value="F:magnesium ion binding"/>
    <property type="evidence" value="ECO:0007669"/>
    <property type="project" value="TreeGrafter"/>
</dbReference>
<keyword evidence="1" id="KW-0378">Hydrolase</keyword>
<dbReference type="GO" id="GO:0005829">
    <property type="term" value="C:cytosol"/>
    <property type="evidence" value="ECO:0007669"/>
    <property type="project" value="TreeGrafter"/>
</dbReference>
<dbReference type="InterPro" id="IPR023214">
    <property type="entry name" value="HAD_sf"/>
</dbReference>